<evidence type="ECO:0000313" key="3">
    <source>
        <dbReference type="Proteomes" id="UP000502823"/>
    </source>
</evidence>
<gene>
    <name evidence="2" type="ORF">Cfor_00399</name>
</gene>
<protein>
    <submittedName>
        <fullName evidence="2">Uncharacterized protein</fullName>
    </submittedName>
</protein>
<keyword evidence="1" id="KW-0472">Membrane</keyword>
<reference evidence="3" key="1">
    <citation type="submission" date="2020-01" db="EMBL/GenBank/DDBJ databases">
        <title>Draft genome sequence of the Termite Coptotermes fromosanus.</title>
        <authorList>
            <person name="Itakura S."/>
            <person name="Yosikawa Y."/>
            <person name="Umezawa K."/>
        </authorList>
    </citation>
    <scope>NUCLEOTIDE SEQUENCE [LARGE SCALE GENOMIC DNA]</scope>
</reference>
<dbReference type="PANTHER" id="PTHR38640:SF1">
    <property type="entry name" value="GEO09659P1"/>
    <property type="match status" value="1"/>
</dbReference>
<keyword evidence="3" id="KW-1185">Reference proteome</keyword>
<dbReference type="FunCoup" id="A0A6L2PZW9">
    <property type="interactions" value="22"/>
</dbReference>
<feature type="transmembrane region" description="Helical" evidence="1">
    <location>
        <begin position="125"/>
        <end position="143"/>
    </location>
</feature>
<dbReference type="AlphaFoldDB" id="A0A6L2PZW9"/>
<dbReference type="Proteomes" id="UP000502823">
    <property type="component" value="Unassembled WGS sequence"/>
</dbReference>
<accession>A0A6L2PZW9</accession>
<feature type="transmembrane region" description="Helical" evidence="1">
    <location>
        <begin position="65"/>
        <end position="83"/>
    </location>
</feature>
<feature type="transmembrane region" description="Helical" evidence="1">
    <location>
        <begin position="95"/>
        <end position="118"/>
    </location>
</feature>
<evidence type="ECO:0000256" key="1">
    <source>
        <dbReference type="SAM" id="Phobius"/>
    </source>
</evidence>
<dbReference type="InParanoid" id="A0A6L2PZW9"/>
<proteinExistence type="predicted"/>
<dbReference type="EMBL" id="BLKM01000679">
    <property type="protein sequence ID" value="GFG37150.1"/>
    <property type="molecule type" value="Genomic_DNA"/>
</dbReference>
<keyword evidence="1" id="KW-1133">Transmembrane helix</keyword>
<keyword evidence="1" id="KW-0812">Transmembrane</keyword>
<feature type="transmembrane region" description="Helical" evidence="1">
    <location>
        <begin position="32"/>
        <end position="53"/>
    </location>
</feature>
<dbReference type="PANTHER" id="PTHR38640">
    <property type="entry name" value="GEO09659P1"/>
    <property type="match status" value="1"/>
</dbReference>
<comment type="caution">
    <text evidence="2">The sequence shown here is derived from an EMBL/GenBank/DDBJ whole genome shotgun (WGS) entry which is preliminary data.</text>
</comment>
<evidence type="ECO:0000313" key="2">
    <source>
        <dbReference type="EMBL" id="GFG37150.1"/>
    </source>
</evidence>
<dbReference type="OrthoDB" id="5915502at2759"/>
<name>A0A6L2PZW9_COPFO</name>
<sequence length="161" mass="17553">MAASTARPGGHRSLVAIIRESALKPVTKKNILFHYSPLVGVVSYSFLSLNVMNPGLVVRYVPKRSVTNFLLFNTLIGSGLYIYNRAHLNAAPVNLRLAYSSFGSVLFTFGSVLLWAVLRSILPHNTVLCSLIGVSSGIVLIQVGQNYLEFVDSQLQIDGTE</sequence>
<organism evidence="2 3">
    <name type="scientific">Coptotermes formosanus</name>
    <name type="common">Formosan subterranean termite</name>
    <dbReference type="NCBI Taxonomy" id="36987"/>
    <lineage>
        <taxon>Eukaryota</taxon>
        <taxon>Metazoa</taxon>
        <taxon>Ecdysozoa</taxon>
        <taxon>Arthropoda</taxon>
        <taxon>Hexapoda</taxon>
        <taxon>Insecta</taxon>
        <taxon>Pterygota</taxon>
        <taxon>Neoptera</taxon>
        <taxon>Polyneoptera</taxon>
        <taxon>Dictyoptera</taxon>
        <taxon>Blattodea</taxon>
        <taxon>Blattoidea</taxon>
        <taxon>Termitoidae</taxon>
        <taxon>Rhinotermitidae</taxon>
        <taxon>Coptotermes</taxon>
    </lineage>
</organism>